<feature type="signal peptide" evidence="1">
    <location>
        <begin position="1"/>
        <end position="29"/>
    </location>
</feature>
<evidence type="ECO:0000256" key="1">
    <source>
        <dbReference type="SAM" id="SignalP"/>
    </source>
</evidence>
<evidence type="ECO:0000313" key="2">
    <source>
        <dbReference type="EMBL" id="BAM02665.1"/>
    </source>
</evidence>
<evidence type="ECO:0008006" key="4">
    <source>
        <dbReference type="Google" id="ProtNLM"/>
    </source>
</evidence>
<proteinExistence type="predicted"/>
<gene>
    <name evidence="2" type="ordered locus">PSMK_05060</name>
</gene>
<feature type="chain" id="PRO_5003629077" description="Lipoprotein" evidence="1">
    <location>
        <begin position="30"/>
        <end position="257"/>
    </location>
</feature>
<organism evidence="2 3">
    <name type="scientific">Phycisphaera mikurensis (strain NBRC 102666 / KCTC 22515 / FYK2301M01)</name>
    <dbReference type="NCBI Taxonomy" id="1142394"/>
    <lineage>
        <taxon>Bacteria</taxon>
        <taxon>Pseudomonadati</taxon>
        <taxon>Planctomycetota</taxon>
        <taxon>Phycisphaerae</taxon>
        <taxon>Phycisphaerales</taxon>
        <taxon>Phycisphaeraceae</taxon>
        <taxon>Phycisphaera</taxon>
    </lineage>
</organism>
<dbReference type="EMBL" id="AP012338">
    <property type="protein sequence ID" value="BAM02665.1"/>
    <property type="molecule type" value="Genomic_DNA"/>
</dbReference>
<name>I0IBM7_PHYMF</name>
<dbReference type="KEGG" id="phm:PSMK_05060"/>
<dbReference type="PROSITE" id="PS51257">
    <property type="entry name" value="PROKAR_LIPOPROTEIN"/>
    <property type="match status" value="1"/>
</dbReference>
<dbReference type="Proteomes" id="UP000007881">
    <property type="component" value="Chromosome"/>
</dbReference>
<sequence>MPDSKRRFPSVCLALAACFALLLPGCVKYKQTTTVMADGSGKMELVMGMSLAELARLGPEKDPFAALSVEALAKNPQGFVAFTEPRARDVDGYRVVTVTGYFEDVNQLAFAGGGIGGDQELESVSYTLAESRLTVQRPLAGQAAAAFRDEPMSLENPELRRVLAPMLEGLELEESFVVPGAVTSAGPLAADGRRATASVAGAEVLDRHDALLDAFAPLERLEIDFEPQALSPSASEAWARELSDAKTDWARLLGAGG</sequence>
<dbReference type="RefSeq" id="WP_014435885.1">
    <property type="nucleotide sequence ID" value="NC_017080.1"/>
</dbReference>
<accession>I0IBM7</accession>
<protein>
    <recommendedName>
        <fullName evidence="4">Lipoprotein</fullName>
    </recommendedName>
</protein>
<dbReference type="STRING" id="1142394.PSMK_05060"/>
<dbReference type="AlphaFoldDB" id="I0IBM7"/>
<evidence type="ECO:0000313" key="3">
    <source>
        <dbReference type="Proteomes" id="UP000007881"/>
    </source>
</evidence>
<dbReference type="HOGENOM" id="CLU_1081214_0_0_0"/>
<keyword evidence="1" id="KW-0732">Signal</keyword>
<reference evidence="2 3" key="1">
    <citation type="submission" date="2012-02" db="EMBL/GenBank/DDBJ databases">
        <title>Complete genome sequence of Phycisphaera mikurensis NBRC 102666.</title>
        <authorList>
            <person name="Ankai A."/>
            <person name="Hosoyama A."/>
            <person name="Terui Y."/>
            <person name="Sekine M."/>
            <person name="Fukai R."/>
            <person name="Kato Y."/>
            <person name="Nakamura S."/>
            <person name="Yamada-Narita S."/>
            <person name="Kawakoshi A."/>
            <person name="Fukunaga Y."/>
            <person name="Yamazaki S."/>
            <person name="Fujita N."/>
        </authorList>
    </citation>
    <scope>NUCLEOTIDE SEQUENCE [LARGE SCALE GENOMIC DNA]</scope>
    <source>
        <strain evidence="3">NBRC 102666 / KCTC 22515 / FYK2301M01</strain>
    </source>
</reference>
<keyword evidence="3" id="KW-1185">Reference proteome</keyword>